<evidence type="ECO:0000313" key="1">
    <source>
        <dbReference type="EMBL" id="SHM30719.1"/>
    </source>
</evidence>
<protein>
    <submittedName>
        <fullName evidence="1">Uncharacterized protein</fullName>
    </submittedName>
</protein>
<proteinExistence type="predicted"/>
<dbReference type="Proteomes" id="UP000184394">
    <property type="component" value="Unassembled WGS sequence"/>
</dbReference>
<organism evidence="1 2">
    <name type="scientific">Ruminococcus flavefaciens</name>
    <dbReference type="NCBI Taxonomy" id="1265"/>
    <lineage>
        <taxon>Bacteria</taxon>
        <taxon>Bacillati</taxon>
        <taxon>Bacillota</taxon>
        <taxon>Clostridia</taxon>
        <taxon>Eubacteriales</taxon>
        <taxon>Oscillospiraceae</taxon>
        <taxon>Ruminococcus</taxon>
    </lineage>
</organism>
<gene>
    <name evidence="1" type="ORF">SAMN04487860_10335</name>
</gene>
<dbReference type="AlphaFoldDB" id="A0A1M7HQM2"/>
<dbReference type="EMBL" id="FRCT01000003">
    <property type="protein sequence ID" value="SHM30719.1"/>
    <property type="molecule type" value="Genomic_DNA"/>
</dbReference>
<accession>A0A1M7HQM2</accession>
<reference evidence="1 2" key="1">
    <citation type="submission" date="2016-11" db="EMBL/GenBank/DDBJ databases">
        <authorList>
            <person name="Jaros S."/>
            <person name="Januszkiewicz K."/>
            <person name="Wedrychowicz H."/>
        </authorList>
    </citation>
    <scope>NUCLEOTIDE SEQUENCE [LARGE SCALE GENOMIC DNA]</scope>
    <source>
        <strain evidence="1 2">Y1</strain>
    </source>
</reference>
<dbReference type="OrthoDB" id="1821418at2"/>
<dbReference type="RefSeq" id="WP_072949023.1">
    <property type="nucleotide sequence ID" value="NZ_FRCT01000003.1"/>
</dbReference>
<sequence>MSKFQYTHFGDEVPREVEKEYNRMGRREHYLEEQDAAHDVMYLDHKDISRIPDYPADELSPADLLREARLCYLPVALELMRMDYPFEYQLIRDYYLSEKAVSMMYLAKKYAVSPKKVEYRINKAKRLLREYIIAHENEE</sequence>
<evidence type="ECO:0000313" key="2">
    <source>
        <dbReference type="Proteomes" id="UP000184394"/>
    </source>
</evidence>
<name>A0A1M7HQM2_RUMFL</name>